<gene>
    <name evidence="1" type="ORF">AYBTSS11_LOCUS17587</name>
</gene>
<protein>
    <submittedName>
        <fullName evidence="1">Uncharacterized protein</fullName>
    </submittedName>
</protein>
<accession>A0AA86T0U7</accession>
<dbReference type="Proteomes" id="UP001189624">
    <property type="component" value="Chromosome 5"/>
</dbReference>
<sequence length="61" mass="6923">MGIVRRESVENGKVMMREVWEVQITTRLQPACGMPTLSSIILVNISWPLAIPSTKRVRLDD</sequence>
<keyword evidence="2" id="KW-1185">Reference proteome</keyword>
<reference evidence="1" key="1">
    <citation type="submission" date="2023-10" db="EMBL/GenBank/DDBJ databases">
        <authorList>
            <person name="Domelevo Entfellner J.-B."/>
        </authorList>
    </citation>
    <scope>NUCLEOTIDE SEQUENCE</scope>
</reference>
<dbReference type="EMBL" id="OY731402">
    <property type="protein sequence ID" value="CAJ1958157.1"/>
    <property type="molecule type" value="Genomic_DNA"/>
</dbReference>
<evidence type="ECO:0000313" key="2">
    <source>
        <dbReference type="Proteomes" id="UP001189624"/>
    </source>
</evidence>
<dbReference type="Gramene" id="rna-AYBTSS11_LOCUS17587">
    <property type="protein sequence ID" value="CAJ1958157.1"/>
    <property type="gene ID" value="gene-AYBTSS11_LOCUS17587"/>
</dbReference>
<organism evidence="1 2">
    <name type="scientific">Sphenostylis stenocarpa</name>
    <dbReference type="NCBI Taxonomy" id="92480"/>
    <lineage>
        <taxon>Eukaryota</taxon>
        <taxon>Viridiplantae</taxon>
        <taxon>Streptophyta</taxon>
        <taxon>Embryophyta</taxon>
        <taxon>Tracheophyta</taxon>
        <taxon>Spermatophyta</taxon>
        <taxon>Magnoliopsida</taxon>
        <taxon>eudicotyledons</taxon>
        <taxon>Gunneridae</taxon>
        <taxon>Pentapetalae</taxon>
        <taxon>rosids</taxon>
        <taxon>fabids</taxon>
        <taxon>Fabales</taxon>
        <taxon>Fabaceae</taxon>
        <taxon>Papilionoideae</taxon>
        <taxon>50 kb inversion clade</taxon>
        <taxon>NPAAA clade</taxon>
        <taxon>indigoferoid/millettioid clade</taxon>
        <taxon>Phaseoleae</taxon>
        <taxon>Sphenostylis</taxon>
    </lineage>
</organism>
<proteinExistence type="predicted"/>
<dbReference type="AlphaFoldDB" id="A0AA86T0U7"/>
<name>A0AA86T0U7_9FABA</name>
<evidence type="ECO:0000313" key="1">
    <source>
        <dbReference type="EMBL" id="CAJ1958157.1"/>
    </source>
</evidence>